<keyword evidence="3 11" id="KW-0812">Transmembrane</keyword>
<evidence type="ECO:0000313" key="13">
    <source>
        <dbReference type="EMBL" id="KAJ3590603.1"/>
    </source>
</evidence>
<name>A0A9Q0DLK2_9TELE</name>
<evidence type="ECO:0000259" key="12">
    <source>
        <dbReference type="Pfam" id="PF00060"/>
    </source>
</evidence>
<evidence type="ECO:0000256" key="6">
    <source>
        <dbReference type="ARBA" id="ARBA00023136"/>
    </source>
</evidence>
<dbReference type="InterPro" id="IPR001320">
    <property type="entry name" value="Iontro_rcpt_C"/>
</dbReference>
<comment type="subcellular location">
    <subcellularLocation>
        <location evidence="1">Membrane</location>
        <topology evidence="1">Multi-pass membrane protein</topology>
    </subcellularLocation>
</comment>
<keyword evidence="2" id="KW-0813">Transport</keyword>
<comment type="caution">
    <text evidence="13">The sequence shown here is derived from an EMBL/GenBank/DDBJ whole genome shotgun (WGS) entry which is preliminary data.</text>
</comment>
<proteinExistence type="predicted"/>
<keyword evidence="6 11" id="KW-0472">Membrane</keyword>
<dbReference type="GO" id="GO:0015276">
    <property type="term" value="F:ligand-gated monoatomic ion channel activity"/>
    <property type="evidence" value="ECO:0007669"/>
    <property type="project" value="InterPro"/>
</dbReference>
<evidence type="ECO:0000256" key="7">
    <source>
        <dbReference type="ARBA" id="ARBA00023170"/>
    </source>
</evidence>
<evidence type="ECO:0000256" key="11">
    <source>
        <dbReference type="SAM" id="Phobius"/>
    </source>
</evidence>
<gene>
    <name evidence="13" type="ORF">NHX12_008553</name>
</gene>
<evidence type="ECO:0000256" key="5">
    <source>
        <dbReference type="ARBA" id="ARBA00023065"/>
    </source>
</evidence>
<dbReference type="PANTHER" id="PTHR18966">
    <property type="entry name" value="IONOTROPIC GLUTAMATE RECEPTOR"/>
    <property type="match status" value="1"/>
</dbReference>
<keyword evidence="9" id="KW-1071">Ligand-gated ion channel</keyword>
<sequence length="117" mass="12882">MGRCHLAKARGGRLPAVAIAMREEGRRPGYFSFLDPFSPGVWLFMLLAYLAVSCVLFLVARWAFTLIIISSYTANLAAFLTVQRMEAPVKSVDDLADQTAIEYGSMHGGSTVTFFQV</sequence>
<dbReference type="AlphaFoldDB" id="A0A9Q0DLK2"/>
<dbReference type="OrthoDB" id="5984008at2759"/>
<evidence type="ECO:0000256" key="8">
    <source>
        <dbReference type="ARBA" id="ARBA00023180"/>
    </source>
</evidence>
<keyword evidence="5" id="KW-0406">Ion transport</keyword>
<keyword evidence="14" id="KW-1185">Reference proteome</keyword>
<keyword evidence="4 11" id="KW-1133">Transmembrane helix</keyword>
<feature type="transmembrane region" description="Helical" evidence="11">
    <location>
        <begin position="41"/>
        <end position="64"/>
    </location>
</feature>
<organism evidence="13 14">
    <name type="scientific">Muraenolepis orangiensis</name>
    <name type="common">Patagonian moray cod</name>
    <dbReference type="NCBI Taxonomy" id="630683"/>
    <lineage>
        <taxon>Eukaryota</taxon>
        <taxon>Metazoa</taxon>
        <taxon>Chordata</taxon>
        <taxon>Craniata</taxon>
        <taxon>Vertebrata</taxon>
        <taxon>Euteleostomi</taxon>
        <taxon>Actinopterygii</taxon>
        <taxon>Neopterygii</taxon>
        <taxon>Teleostei</taxon>
        <taxon>Neoteleostei</taxon>
        <taxon>Acanthomorphata</taxon>
        <taxon>Zeiogadaria</taxon>
        <taxon>Gadariae</taxon>
        <taxon>Gadiformes</taxon>
        <taxon>Muraenolepidoidei</taxon>
        <taxon>Muraenolepididae</taxon>
        <taxon>Muraenolepis</taxon>
    </lineage>
</organism>
<dbReference type="GO" id="GO:0016020">
    <property type="term" value="C:membrane"/>
    <property type="evidence" value="ECO:0007669"/>
    <property type="project" value="UniProtKB-SubCell"/>
</dbReference>
<evidence type="ECO:0000313" key="14">
    <source>
        <dbReference type="Proteomes" id="UP001148018"/>
    </source>
</evidence>
<accession>A0A9Q0DLK2</accession>
<reference evidence="13" key="1">
    <citation type="submission" date="2022-07" db="EMBL/GenBank/DDBJ databases">
        <title>Chromosome-level genome of Muraenolepis orangiensis.</title>
        <authorList>
            <person name="Kim J."/>
        </authorList>
    </citation>
    <scope>NUCLEOTIDE SEQUENCE</scope>
    <source>
        <strain evidence="13">KU_S4_2022</strain>
        <tissue evidence="13">Muscle</tissue>
    </source>
</reference>
<evidence type="ECO:0000256" key="1">
    <source>
        <dbReference type="ARBA" id="ARBA00004141"/>
    </source>
</evidence>
<dbReference type="EMBL" id="JANIIK010000114">
    <property type="protein sequence ID" value="KAJ3590603.1"/>
    <property type="molecule type" value="Genomic_DNA"/>
</dbReference>
<dbReference type="Proteomes" id="UP001148018">
    <property type="component" value="Unassembled WGS sequence"/>
</dbReference>
<evidence type="ECO:0000256" key="4">
    <source>
        <dbReference type="ARBA" id="ARBA00022989"/>
    </source>
</evidence>
<evidence type="ECO:0000256" key="10">
    <source>
        <dbReference type="ARBA" id="ARBA00023303"/>
    </source>
</evidence>
<dbReference type="InterPro" id="IPR015683">
    <property type="entry name" value="Ionotropic_Glu_rcpt"/>
</dbReference>
<keyword evidence="7" id="KW-0675">Receptor</keyword>
<evidence type="ECO:0000256" key="3">
    <source>
        <dbReference type="ARBA" id="ARBA00022692"/>
    </source>
</evidence>
<keyword evidence="8" id="KW-0325">Glycoprotein</keyword>
<dbReference type="Gene3D" id="1.10.287.70">
    <property type="match status" value="2"/>
</dbReference>
<evidence type="ECO:0000256" key="2">
    <source>
        <dbReference type="ARBA" id="ARBA00022448"/>
    </source>
</evidence>
<feature type="domain" description="Ionotropic glutamate receptor C-terminal" evidence="12">
    <location>
        <begin position="62"/>
        <end position="99"/>
    </location>
</feature>
<keyword evidence="10" id="KW-0407">Ion channel</keyword>
<evidence type="ECO:0000256" key="9">
    <source>
        <dbReference type="ARBA" id="ARBA00023286"/>
    </source>
</evidence>
<dbReference type="Pfam" id="PF00060">
    <property type="entry name" value="Lig_chan"/>
    <property type="match status" value="1"/>
</dbReference>
<protein>
    <recommendedName>
        <fullName evidence="12">Ionotropic glutamate receptor C-terminal domain-containing protein</fullName>
    </recommendedName>
</protein>